<comment type="subcellular location">
    <subcellularLocation>
        <location evidence="9">Cytoplasm</location>
    </subcellularLocation>
    <subcellularLocation>
        <location evidence="9">Nucleus</location>
    </subcellularLocation>
</comment>
<name>A0A6P8ZGA7_DROAB</name>
<dbReference type="Pfam" id="PF03029">
    <property type="entry name" value="ATP_bind_1"/>
    <property type="match status" value="1"/>
</dbReference>
<gene>
    <name evidence="12" type="primary">LOC117578260</name>
</gene>
<dbReference type="Proteomes" id="UP000515160">
    <property type="component" value="Chromosome X"/>
</dbReference>
<dbReference type="PANTHER" id="PTHR21231">
    <property type="entry name" value="XPA-BINDING PROTEIN 1-RELATED"/>
    <property type="match status" value="1"/>
</dbReference>
<dbReference type="AlphaFoldDB" id="A0A6P8ZGA7"/>
<evidence type="ECO:0000256" key="3">
    <source>
        <dbReference type="ARBA" id="ARBA00022741"/>
    </source>
</evidence>
<dbReference type="InterPro" id="IPR030230">
    <property type="entry name" value="Gpn1/Npa3/XAB1"/>
</dbReference>
<feature type="region of interest" description="Disordered" evidence="10">
    <location>
        <begin position="355"/>
        <end position="396"/>
    </location>
</feature>
<keyword evidence="3 9" id="KW-0547">Nucleotide-binding</keyword>
<proteinExistence type="inferred from homology"/>
<evidence type="ECO:0000256" key="2">
    <source>
        <dbReference type="ARBA" id="ARBA00022490"/>
    </source>
</evidence>
<evidence type="ECO:0000256" key="9">
    <source>
        <dbReference type="RuleBase" id="RU365059"/>
    </source>
</evidence>
<dbReference type="InterPro" id="IPR027417">
    <property type="entry name" value="P-loop_NTPase"/>
</dbReference>
<evidence type="ECO:0000313" key="12">
    <source>
        <dbReference type="RefSeq" id="XP_034119572.1"/>
    </source>
</evidence>
<reference evidence="12" key="1">
    <citation type="submission" date="2025-08" db="UniProtKB">
        <authorList>
            <consortium name="RefSeq"/>
        </authorList>
    </citation>
    <scope>IDENTIFICATION</scope>
    <source>
        <strain evidence="12">15112-1751.03</strain>
        <tissue evidence="12">Whole Adult</tissue>
    </source>
</reference>
<dbReference type="OrthoDB" id="243313at2759"/>
<dbReference type="Gene3D" id="3.40.50.300">
    <property type="entry name" value="P-loop containing nucleotide triphosphate hydrolases"/>
    <property type="match status" value="1"/>
</dbReference>
<keyword evidence="5" id="KW-0175">Coiled coil</keyword>
<comment type="function">
    <text evidence="8 9">Small GTPase required for proper nuclear import of RNA polymerase II (RNAPII). May act at an RNAP assembly step prior to nuclear import.</text>
</comment>
<evidence type="ECO:0000256" key="1">
    <source>
        <dbReference type="ARBA" id="ARBA00005290"/>
    </source>
</evidence>
<accession>A0A6P8ZGA7</accession>
<dbReference type="GO" id="GO:0005634">
    <property type="term" value="C:nucleus"/>
    <property type="evidence" value="ECO:0007669"/>
    <property type="project" value="UniProtKB-SubCell"/>
</dbReference>
<comment type="subunit">
    <text evidence="9">Binds to RNA polymerase II.</text>
</comment>
<evidence type="ECO:0000313" key="11">
    <source>
        <dbReference type="Proteomes" id="UP000515160"/>
    </source>
</evidence>
<feature type="compositionally biased region" description="Polar residues" evidence="10">
    <location>
        <begin position="369"/>
        <end position="381"/>
    </location>
</feature>
<organism evidence="11 12">
    <name type="scientific">Drosophila albomicans</name>
    <name type="common">Fruit fly</name>
    <dbReference type="NCBI Taxonomy" id="7291"/>
    <lineage>
        <taxon>Eukaryota</taxon>
        <taxon>Metazoa</taxon>
        <taxon>Ecdysozoa</taxon>
        <taxon>Arthropoda</taxon>
        <taxon>Hexapoda</taxon>
        <taxon>Insecta</taxon>
        <taxon>Pterygota</taxon>
        <taxon>Neoptera</taxon>
        <taxon>Endopterygota</taxon>
        <taxon>Diptera</taxon>
        <taxon>Brachycera</taxon>
        <taxon>Muscomorpha</taxon>
        <taxon>Ephydroidea</taxon>
        <taxon>Drosophilidae</taxon>
        <taxon>Drosophila</taxon>
    </lineage>
</organism>
<evidence type="ECO:0000256" key="6">
    <source>
        <dbReference type="ARBA" id="ARBA00023134"/>
    </source>
</evidence>
<keyword evidence="6 9" id="KW-0342">GTP-binding</keyword>
<dbReference type="GO" id="GO:0005525">
    <property type="term" value="F:GTP binding"/>
    <property type="evidence" value="ECO:0007669"/>
    <property type="project" value="UniProtKB-KW"/>
</dbReference>
<dbReference type="RefSeq" id="XP_034119572.1">
    <property type="nucleotide sequence ID" value="XM_034263681.2"/>
</dbReference>
<comment type="similarity">
    <text evidence="1 9">Belongs to the GPN-loop GTPase family.</text>
</comment>
<dbReference type="GO" id="GO:0005737">
    <property type="term" value="C:cytoplasm"/>
    <property type="evidence" value="ECO:0007669"/>
    <property type="project" value="UniProtKB-SubCell"/>
</dbReference>
<keyword evidence="7" id="KW-0539">Nucleus</keyword>
<dbReference type="InterPro" id="IPR004130">
    <property type="entry name" value="Gpn"/>
</dbReference>
<dbReference type="FunFam" id="3.40.50.300:FF:000888">
    <property type="entry name" value="GPN-loop GTPase 1"/>
    <property type="match status" value="1"/>
</dbReference>
<evidence type="ECO:0000256" key="7">
    <source>
        <dbReference type="ARBA" id="ARBA00023242"/>
    </source>
</evidence>
<evidence type="ECO:0000256" key="4">
    <source>
        <dbReference type="ARBA" id="ARBA00022801"/>
    </source>
</evidence>
<evidence type="ECO:0000256" key="5">
    <source>
        <dbReference type="ARBA" id="ARBA00023054"/>
    </source>
</evidence>
<keyword evidence="11" id="KW-1185">Reference proteome</keyword>
<evidence type="ECO:0000256" key="10">
    <source>
        <dbReference type="SAM" id="MobiDB-lite"/>
    </source>
</evidence>
<dbReference type="GO" id="GO:0003924">
    <property type="term" value="F:GTPase activity"/>
    <property type="evidence" value="ECO:0007669"/>
    <property type="project" value="InterPro"/>
</dbReference>
<sequence>MSAKPGTSVAAATVVGNGNPSINDINLEALSLSEGIRESPVCIIVLGMAGSGKTTFTRSLIQHAQSQFNPYVVNLDPACREVPYAAHIDIRDTVNYKEVMKQYQLGPNGGIVTALNMFTTKMPKFAELVRRAGERGHKWCIIDTPGQIEVFTWSASGNIITEGLATMFPTIVVYVMDVVRSTCPTTFMSNMLYACSILYKTRLPFLVALNKIDLKECSFVQEWMTDFEAFQDALEKEQSYVNNLTRTMSLTLDTFYENLITCGVSAKSGVGFSTLLTHLLECVAEYERDYKPVYEKMRQQRLAEQATVPDPAAHIEEAGVAVPLGLDLRDPVSNTDNSVFLMAPSLVPQQLDAAEQEMETDAKGDLEDQNFQSFVQNHMTAQQSKRDKQQQQEQQN</sequence>
<dbReference type="GeneID" id="117578260"/>
<dbReference type="CDD" id="cd17870">
    <property type="entry name" value="GPN1"/>
    <property type="match status" value="1"/>
</dbReference>
<dbReference type="EC" id="3.6.5.-" evidence="9"/>
<evidence type="ECO:0000256" key="8">
    <source>
        <dbReference type="ARBA" id="ARBA00055682"/>
    </source>
</evidence>
<keyword evidence="2 9" id="KW-0963">Cytoplasm</keyword>
<keyword evidence="4 9" id="KW-0378">Hydrolase</keyword>
<protein>
    <recommendedName>
        <fullName evidence="9">GPN-loop GTPase</fullName>
        <ecNumber evidence="9">3.6.5.-</ecNumber>
    </recommendedName>
</protein>
<dbReference type="PANTHER" id="PTHR21231:SF8">
    <property type="entry name" value="GPN-LOOP GTPASE 1"/>
    <property type="match status" value="1"/>
</dbReference>
<dbReference type="SUPFAM" id="SSF52540">
    <property type="entry name" value="P-loop containing nucleoside triphosphate hydrolases"/>
    <property type="match status" value="1"/>
</dbReference>